<evidence type="ECO:0000313" key="1">
    <source>
        <dbReference type="EMBL" id="CAX74105.1"/>
    </source>
</evidence>
<dbReference type="OrthoDB" id="6246091at2759"/>
<dbReference type="AlphaFoldDB" id="C1LHC7"/>
<protein>
    <submittedName>
        <fullName evidence="2">Leishmanolysin-2 (M08 family) isoform 1</fullName>
    </submittedName>
</protein>
<accession>C1LHC7</accession>
<dbReference type="EMBL" id="SKCS01000414">
    <property type="protein sequence ID" value="TNN08149.1"/>
    <property type="molecule type" value="Genomic_DNA"/>
</dbReference>
<dbReference type="Proteomes" id="UP000311919">
    <property type="component" value="Unassembled WGS sequence"/>
</dbReference>
<reference evidence="1" key="2">
    <citation type="submission" date="2009-03" db="EMBL/GenBank/DDBJ databases">
        <authorList>
            <person name="Gang L."/>
        </authorList>
    </citation>
    <scope>NUCLEOTIDE SEQUENCE</scope>
    <source>
        <strain evidence="1">Anhui</strain>
    </source>
</reference>
<gene>
    <name evidence="2" type="ORF">EWB00_007262</name>
</gene>
<keyword evidence="3" id="KW-1185">Reference proteome</keyword>
<sequence length="475" mass="53082">MTETPYRRKRALSFAGFSELPKLSNNVQFGHLPTTSRIRHPSFIRSDGYPTLNEVLEGVSSKLNNTESEFLLCKDSTDVKEFLRDKCDLYPRKSSVSTVVDHPLYSCISSPEIFNKPPSSCSDSLSKLSKPSNSTAFSFSDYLVPDSPLSSNLVKLYLAKIAASKPARFISPINSLESKPPQTSAQVDLHCLPECLQIHLPTLASMVMPVNQVSRVCSSRNKSEHISSMEKSDDLVNSLNTYLNGRNALTDASYSSGVSDTESWSHPPTYAPTNTGYLSDNHLMDATLEAKKLSMSKRQLEMRLNLRTGFNGTSPCRTPRNSSDNLNHKYLTPKFEFTHVYDGLIPPNVFLSTNRSFTNLLGISQSHGNFADDDYRGRKLSTCYSMPGSPHINSKNPHLQLSNSSELNSTFHRIADDNNNGGTGRFERLRALLGNFKKDNVINTQEDDHYFYMDEKSLENRIKCQASNVILPVSF</sequence>
<proteinExistence type="evidence at transcript level"/>
<evidence type="ECO:0000313" key="3">
    <source>
        <dbReference type="Proteomes" id="UP000311919"/>
    </source>
</evidence>
<reference evidence="2 3" key="3">
    <citation type="submission" date="2019-03" db="EMBL/GenBank/DDBJ databases">
        <title>An improved genome assembly of the fluke Schistosoma japonicum.</title>
        <authorList>
            <person name="Hu W."/>
            <person name="Luo F."/>
            <person name="Yin M."/>
            <person name="Mo X."/>
            <person name="Sun C."/>
            <person name="Wu Q."/>
            <person name="Zhu B."/>
            <person name="Xiang M."/>
            <person name="Wang J."/>
            <person name="Wang Y."/>
            <person name="Zhang T."/>
            <person name="Xu B."/>
            <person name="Zheng H."/>
            <person name="Feng Z."/>
        </authorList>
    </citation>
    <scope>NUCLEOTIDE SEQUENCE [LARGE SCALE GENOMIC DNA]</scope>
    <source>
        <strain evidence="2">HuSjv2</strain>
        <tissue evidence="2">Worms</tissue>
    </source>
</reference>
<dbReference type="EMBL" id="FN318376">
    <property type="protein sequence ID" value="CAX74105.1"/>
    <property type="molecule type" value="mRNA"/>
</dbReference>
<name>C1LHC7_SCHJA</name>
<reference evidence="1" key="1">
    <citation type="journal article" date="2009" name="Nature">
        <title>The Schistosoma japonicum genome reveals features of host-parasite interplay.</title>
        <authorList>
            <person name="Liu F."/>
            <person name="Zhou Y."/>
            <person name="Wang Z.Q."/>
            <person name="Lu G."/>
            <person name="Zheng H."/>
            <person name="Brindley P.J."/>
            <person name="McManus D.P."/>
            <person name="Blair D."/>
            <person name="Zhang Q.H."/>
            <person name="Zhong Y."/>
            <person name="Wang S."/>
            <person name="Han Z.G."/>
            <person name="Chen Z."/>
        </authorList>
    </citation>
    <scope>NUCLEOTIDE SEQUENCE</scope>
    <source>
        <strain evidence="1">Anhui</strain>
    </source>
</reference>
<evidence type="ECO:0000313" key="2">
    <source>
        <dbReference type="EMBL" id="TNN08149.1"/>
    </source>
</evidence>
<organism evidence="1">
    <name type="scientific">Schistosoma japonicum</name>
    <name type="common">Blood fluke</name>
    <dbReference type="NCBI Taxonomy" id="6182"/>
    <lineage>
        <taxon>Eukaryota</taxon>
        <taxon>Metazoa</taxon>
        <taxon>Spiralia</taxon>
        <taxon>Lophotrochozoa</taxon>
        <taxon>Platyhelminthes</taxon>
        <taxon>Trematoda</taxon>
        <taxon>Digenea</taxon>
        <taxon>Strigeidida</taxon>
        <taxon>Schistosomatoidea</taxon>
        <taxon>Schistosomatidae</taxon>
        <taxon>Schistosoma</taxon>
    </lineage>
</organism>